<evidence type="ECO:0000313" key="2">
    <source>
        <dbReference type="Proteomes" id="UP000036681"/>
    </source>
</evidence>
<dbReference type="WBParaSite" id="ALUE_0001466201-mRNA-1">
    <property type="protein sequence ID" value="ALUE_0001466201-mRNA-1"/>
    <property type="gene ID" value="ALUE_0001466201"/>
</dbReference>
<proteinExistence type="predicted"/>
<dbReference type="InterPro" id="IPR001279">
    <property type="entry name" value="Metallo-B-lactamas"/>
</dbReference>
<dbReference type="SUPFAM" id="SSF56281">
    <property type="entry name" value="Metallo-hydrolase/oxidoreductase"/>
    <property type="match status" value="1"/>
</dbReference>
<dbReference type="PANTHER" id="PTHR42951:SF4">
    <property type="entry name" value="ACYL-COENZYME A THIOESTERASE MBLAC2"/>
    <property type="match status" value="1"/>
</dbReference>
<dbReference type="Gene3D" id="3.60.15.10">
    <property type="entry name" value="Ribonuclease Z/Hydroxyacylglutathione hydrolase-like"/>
    <property type="match status" value="1"/>
</dbReference>
<dbReference type="InterPro" id="IPR036866">
    <property type="entry name" value="RibonucZ/Hydroxyglut_hydro"/>
</dbReference>
<dbReference type="AlphaFoldDB" id="A0A0M3IAN3"/>
<keyword evidence="2" id="KW-1185">Reference proteome</keyword>
<feature type="domain" description="Metallo-beta-lactamase" evidence="1">
    <location>
        <begin position="35"/>
        <end position="175"/>
    </location>
</feature>
<dbReference type="Pfam" id="PF00753">
    <property type="entry name" value="Lactamase_B"/>
    <property type="match status" value="1"/>
</dbReference>
<reference evidence="3" key="1">
    <citation type="submission" date="2016-05" db="UniProtKB">
        <authorList>
            <consortium name="WormBaseParasite"/>
        </authorList>
    </citation>
    <scope>IDENTIFICATION</scope>
</reference>
<evidence type="ECO:0000259" key="1">
    <source>
        <dbReference type="Pfam" id="PF00753"/>
    </source>
</evidence>
<name>A0A0M3IAN3_ASCLU</name>
<accession>A0A0M3IAN3</accession>
<sequence length="198" mass="22314">MLGAARMSPTGQTCYSIEQISGNVHCIKEADQWDRQPYMYLIVGDEKALLIDTGCGSGDLNKFIRSSGVIGDKQKLIVLNTHNHPEQTGSNWSFSTTGKLGLSHNVESLCASNADKKYTKLRDTQYDWEVKLFKITRWLADEEIILLGDGRELRNIVQVIHAPGHTPDSIVLWFVSSLLLKISRFQHHGSKERQFSII</sequence>
<dbReference type="PANTHER" id="PTHR42951">
    <property type="entry name" value="METALLO-BETA-LACTAMASE DOMAIN-CONTAINING"/>
    <property type="match status" value="1"/>
</dbReference>
<dbReference type="Proteomes" id="UP000036681">
    <property type="component" value="Unplaced"/>
</dbReference>
<organism evidence="2 3">
    <name type="scientific">Ascaris lumbricoides</name>
    <name type="common">Giant roundworm</name>
    <dbReference type="NCBI Taxonomy" id="6252"/>
    <lineage>
        <taxon>Eukaryota</taxon>
        <taxon>Metazoa</taxon>
        <taxon>Ecdysozoa</taxon>
        <taxon>Nematoda</taxon>
        <taxon>Chromadorea</taxon>
        <taxon>Rhabditida</taxon>
        <taxon>Spirurina</taxon>
        <taxon>Ascaridomorpha</taxon>
        <taxon>Ascaridoidea</taxon>
        <taxon>Ascarididae</taxon>
        <taxon>Ascaris</taxon>
    </lineage>
</organism>
<evidence type="ECO:0000313" key="3">
    <source>
        <dbReference type="WBParaSite" id="ALUE_0001466201-mRNA-1"/>
    </source>
</evidence>
<dbReference type="InterPro" id="IPR050855">
    <property type="entry name" value="NDM-1-like"/>
</dbReference>
<protein>
    <submittedName>
        <fullName evidence="3">Lactamase_B domain-containing protein</fullName>
    </submittedName>
</protein>